<accession>A0A0D6B7Y3</accession>
<dbReference type="PATRIC" id="fig|35806.4.peg.4174"/>
<dbReference type="eggNOG" id="COG0583">
    <property type="taxonomic scope" value="Bacteria"/>
</dbReference>
<sequence length="298" mass="32264">MTDIDWTRLPPLTALRAFEATARLESFSAAARSLNVTHAAVAQQVRALEDHLQLALVRRDSRGMTATPEGARLAAALGEAFRKIQEGVDEVRATEDAAPLKISLTPAFAENWLMPRLGSFWATHPEIELALIPSTALADLRAGGYDMAIRYGSGAWPGLEAELLTSTRFVVVGTPELTGDPRPGSFAELTRFTWLTAQDSPEQALWAESTGLSWTRVRATSFPTTGLSLAATRAGYGLSIQPITLVEDDLRAGRLAALFEQESLGLGYHIVTRPGHRPPRLRAFIGWLRQAAGPQAGI</sequence>
<feature type="domain" description="HTH lysR-type" evidence="5">
    <location>
        <begin position="10"/>
        <end position="67"/>
    </location>
</feature>
<dbReference type="EMBL" id="AP014800">
    <property type="protein sequence ID" value="BAQ71193.1"/>
    <property type="molecule type" value="Genomic_DNA"/>
</dbReference>
<keyword evidence="2" id="KW-0805">Transcription regulation</keyword>
<gene>
    <name evidence="6" type="ORF">NHU_04070</name>
</gene>
<dbReference type="KEGG" id="rsu:NHU_04070"/>
<dbReference type="Pfam" id="PF00126">
    <property type="entry name" value="HTH_1"/>
    <property type="match status" value="1"/>
</dbReference>
<dbReference type="InterPro" id="IPR005119">
    <property type="entry name" value="LysR_subst-bd"/>
</dbReference>
<evidence type="ECO:0000256" key="3">
    <source>
        <dbReference type="ARBA" id="ARBA00023125"/>
    </source>
</evidence>
<evidence type="ECO:0000256" key="4">
    <source>
        <dbReference type="ARBA" id="ARBA00023163"/>
    </source>
</evidence>
<dbReference type="PRINTS" id="PR00039">
    <property type="entry name" value="HTHLYSR"/>
</dbReference>
<dbReference type="InterPro" id="IPR000847">
    <property type="entry name" value="LysR_HTH_N"/>
</dbReference>
<dbReference type="Gene3D" id="1.10.10.10">
    <property type="entry name" value="Winged helix-like DNA-binding domain superfamily/Winged helix DNA-binding domain"/>
    <property type="match status" value="1"/>
</dbReference>
<dbReference type="GO" id="GO:0003700">
    <property type="term" value="F:DNA-binding transcription factor activity"/>
    <property type="evidence" value="ECO:0007669"/>
    <property type="project" value="InterPro"/>
</dbReference>
<evidence type="ECO:0000256" key="1">
    <source>
        <dbReference type="ARBA" id="ARBA00009437"/>
    </source>
</evidence>
<dbReference type="InterPro" id="IPR036390">
    <property type="entry name" value="WH_DNA-bd_sf"/>
</dbReference>
<organism evidence="6 7">
    <name type="scientific">Rhodovulum sulfidophilum</name>
    <name type="common">Rhodobacter sulfidophilus</name>
    <dbReference type="NCBI Taxonomy" id="35806"/>
    <lineage>
        <taxon>Bacteria</taxon>
        <taxon>Pseudomonadati</taxon>
        <taxon>Pseudomonadota</taxon>
        <taxon>Alphaproteobacteria</taxon>
        <taxon>Rhodobacterales</taxon>
        <taxon>Paracoccaceae</taxon>
        <taxon>Rhodovulum</taxon>
    </lineage>
</organism>
<dbReference type="AlphaFoldDB" id="A0A0D6B7Y3"/>
<dbReference type="Gene3D" id="3.40.190.10">
    <property type="entry name" value="Periplasmic binding protein-like II"/>
    <property type="match status" value="2"/>
</dbReference>
<dbReference type="SUPFAM" id="SSF46785">
    <property type="entry name" value="Winged helix' DNA-binding domain"/>
    <property type="match status" value="1"/>
</dbReference>
<evidence type="ECO:0000259" key="5">
    <source>
        <dbReference type="PROSITE" id="PS50931"/>
    </source>
</evidence>
<dbReference type="GO" id="GO:0043565">
    <property type="term" value="F:sequence-specific DNA binding"/>
    <property type="evidence" value="ECO:0007669"/>
    <property type="project" value="TreeGrafter"/>
</dbReference>
<evidence type="ECO:0000313" key="6">
    <source>
        <dbReference type="EMBL" id="BAQ71193.1"/>
    </source>
</evidence>
<reference evidence="6 7" key="1">
    <citation type="submission" date="2015-02" db="EMBL/GenBank/DDBJ databases">
        <title>Genome sequene of Rhodovulum sulfidophilum DSM 2351.</title>
        <authorList>
            <person name="Nagao N."/>
        </authorList>
    </citation>
    <scope>NUCLEOTIDE SEQUENCE [LARGE SCALE GENOMIC DNA]</scope>
    <source>
        <strain evidence="6 7">DSM 2351</strain>
    </source>
</reference>
<evidence type="ECO:0000313" key="7">
    <source>
        <dbReference type="Proteomes" id="UP000064912"/>
    </source>
</evidence>
<keyword evidence="3" id="KW-0238">DNA-binding</keyword>
<evidence type="ECO:0000256" key="2">
    <source>
        <dbReference type="ARBA" id="ARBA00023015"/>
    </source>
</evidence>
<comment type="similarity">
    <text evidence="1">Belongs to the LysR transcriptional regulatory family.</text>
</comment>
<protein>
    <submittedName>
        <fullName evidence="6">Probable transcriptional regulator</fullName>
    </submittedName>
</protein>
<dbReference type="PANTHER" id="PTHR30537">
    <property type="entry name" value="HTH-TYPE TRANSCRIPTIONAL REGULATOR"/>
    <property type="match status" value="1"/>
</dbReference>
<dbReference type="PANTHER" id="PTHR30537:SF79">
    <property type="entry name" value="TRANSCRIPTIONAL REGULATOR-RELATED"/>
    <property type="match status" value="1"/>
</dbReference>
<dbReference type="PROSITE" id="PS50931">
    <property type="entry name" value="HTH_LYSR"/>
    <property type="match status" value="1"/>
</dbReference>
<dbReference type="SUPFAM" id="SSF53850">
    <property type="entry name" value="Periplasmic binding protein-like II"/>
    <property type="match status" value="1"/>
</dbReference>
<name>A0A0D6B7Y3_RHOSU</name>
<dbReference type="InterPro" id="IPR036388">
    <property type="entry name" value="WH-like_DNA-bd_sf"/>
</dbReference>
<dbReference type="Pfam" id="PF03466">
    <property type="entry name" value="LysR_substrate"/>
    <property type="match status" value="1"/>
</dbReference>
<proteinExistence type="inferred from homology"/>
<keyword evidence="4" id="KW-0804">Transcription</keyword>
<dbReference type="InterPro" id="IPR058163">
    <property type="entry name" value="LysR-type_TF_proteobact-type"/>
</dbReference>
<dbReference type="GO" id="GO:0006351">
    <property type="term" value="P:DNA-templated transcription"/>
    <property type="evidence" value="ECO:0007669"/>
    <property type="project" value="TreeGrafter"/>
</dbReference>
<dbReference type="Proteomes" id="UP000064912">
    <property type="component" value="Chromosome"/>
</dbReference>